<dbReference type="SUPFAM" id="SSF56801">
    <property type="entry name" value="Acetyl-CoA synthetase-like"/>
    <property type="match status" value="1"/>
</dbReference>
<keyword evidence="5" id="KW-1185">Reference proteome</keyword>
<dbReference type="EMBL" id="RQPJ01000021">
    <property type="protein sequence ID" value="RTE52183.1"/>
    <property type="molecule type" value="Genomic_DNA"/>
</dbReference>
<name>A0A3S0AC95_9FLAO</name>
<dbReference type="Proteomes" id="UP000267585">
    <property type="component" value="Unassembled WGS sequence"/>
</dbReference>
<comment type="caution">
    <text evidence="4">The sequence shown here is derived from an EMBL/GenBank/DDBJ whole genome shotgun (WGS) entry which is preliminary data.</text>
</comment>
<dbReference type="PANTHER" id="PTHR43201">
    <property type="entry name" value="ACYL-COA SYNTHETASE"/>
    <property type="match status" value="1"/>
</dbReference>
<dbReference type="RefSeq" id="WP_126163868.1">
    <property type="nucleotide sequence ID" value="NZ_RQPJ01000021.1"/>
</dbReference>
<dbReference type="Gene3D" id="3.30.300.30">
    <property type="match status" value="1"/>
</dbReference>
<gene>
    <name evidence="4" type="ORF">EHW67_18505</name>
</gene>
<reference evidence="4 5" key="1">
    <citation type="submission" date="2018-11" db="EMBL/GenBank/DDBJ databases">
        <title>Arenibacter aquaticus sp.nov., a marine bacterium isolated from surface seawater in the South China Sea.</title>
        <authorList>
            <person name="Guo J."/>
            <person name="Sun J."/>
        </authorList>
    </citation>
    <scope>NUCLEOTIDE SEQUENCE [LARGE SCALE GENOMIC DNA]</scope>
    <source>
        <strain evidence="4 5">GUO666</strain>
    </source>
</reference>
<accession>A0A3S0AC95</accession>
<evidence type="ECO:0000256" key="2">
    <source>
        <dbReference type="ARBA" id="ARBA00022598"/>
    </source>
</evidence>
<evidence type="ECO:0000259" key="3">
    <source>
        <dbReference type="Pfam" id="PF00501"/>
    </source>
</evidence>
<protein>
    <submittedName>
        <fullName evidence="4">O-succinylbenzoic acid--CoA ligase</fullName>
    </submittedName>
</protein>
<sequence length="358" mass="39604">MEPSFNQIHPNFKLNGVHYDVDGLKKLALDLVKEEELYKLTIGKFLMDWLDDTAILEVHTSGSTGAPKAIALKKVQMANSALATGKFFKMGAGTKAILCLSAQHIAGKMMLVRAMVLGWEIDVLEPTSNPLEKTNVGYDFGAMVPLQVAESIPRLNQIKTLIVGGAPISSGLKLQLLGVFTKVYETYGMTETITHIAVKEVGDNLHSNSFKVLPGISLSKDDRSCLVIEAPKISDHIIVTNDLVELLSPTEFQWLGRYDNVINSAGIKLIPEQIESKLSKIINCKFFVTGITDVKLGQKLILVVEGEVDTKKLLHDIKANPNLSKYEVPKDIFSLPQFIYTKNGKLNRKETMRVLKLE</sequence>
<dbReference type="InterPro" id="IPR000873">
    <property type="entry name" value="AMP-dep_synth/lig_dom"/>
</dbReference>
<dbReference type="GO" id="GO:0006631">
    <property type="term" value="P:fatty acid metabolic process"/>
    <property type="evidence" value="ECO:0007669"/>
    <property type="project" value="TreeGrafter"/>
</dbReference>
<feature type="domain" description="AMP-dependent synthetase/ligase" evidence="3">
    <location>
        <begin position="52"/>
        <end position="199"/>
    </location>
</feature>
<dbReference type="Gene3D" id="3.40.50.12780">
    <property type="entry name" value="N-terminal domain of ligase-like"/>
    <property type="match status" value="1"/>
</dbReference>
<dbReference type="InterPro" id="IPR042099">
    <property type="entry name" value="ANL_N_sf"/>
</dbReference>
<proteinExistence type="inferred from homology"/>
<comment type="similarity">
    <text evidence="1">Belongs to the ATP-dependent AMP-binding enzyme family.</text>
</comment>
<evidence type="ECO:0000313" key="4">
    <source>
        <dbReference type="EMBL" id="RTE52183.1"/>
    </source>
</evidence>
<dbReference type="PANTHER" id="PTHR43201:SF5">
    <property type="entry name" value="MEDIUM-CHAIN ACYL-COA LIGASE ACSF2, MITOCHONDRIAL"/>
    <property type="match status" value="1"/>
</dbReference>
<keyword evidence="2 4" id="KW-0436">Ligase</keyword>
<evidence type="ECO:0000313" key="5">
    <source>
        <dbReference type="Proteomes" id="UP000267585"/>
    </source>
</evidence>
<dbReference type="GO" id="GO:0031956">
    <property type="term" value="F:medium-chain fatty acid-CoA ligase activity"/>
    <property type="evidence" value="ECO:0007669"/>
    <property type="project" value="TreeGrafter"/>
</dbReference>
<dbReference type="OrthoDB" id="8870348at2"/>
<dbReference type="InterPro" id="IPR045851">
    <property type="entry name" value="AMP-bd_C_sf"/>
</dbReference>
<organism evidence="4 5">
    <name type="scientific">Arenibacter aquaticus</name>
    <dbReference type="NCBI Taxonomy" id="2489054"/>
    <lineage>
        <taxon>Bacteria</taxon>
        <taxon>Pseudomonadati</taxon>
        <taxon>Bacteroidota</taxon>
        <taxon>Flavobacteriia</taxon>
        <taxon>Flavobacteriales</taxon>
        <taxon>Flavobacteriaceae</taxon>
        <taxon>Arenibacter</taxon>
    </lineage>
</organism>
<evidence type="ECO:0000256" key="1">
    <source>
        <dbReference type="ARBA" id="ARBA00006432"/>
    </source>
</evidence>
<dbReference type="Pfam" id="PF00501">
    <property type="entry name" value="AMP-binding"/>
    <property type="match status" value="1"/>
</dbReference>
<dbReference type="AlphaFoldDB" id="A0A3S0AC95"/>